<evidence type="ECO:0000256" key="4">
    <source>
        <dbReference type="ARBA" id="ARBA00022833"/>
    </source>
</evidence>
<proteinExistence type="predicted"/>
<gene>
    <name evidence="9" type="ORF">KASA_0K03388G</name>
</gene>
<name>A0A1X7R7S4_9SACH</name>
<dbReference type="SMART" id="SM00271">
    <property type="entry name" value="DnaJ"/>
    <property type="match status" value="1"/>
</dbReference>
<dbReference type="Gene3D" id="2.60.260.20">
    <property type="entry name" value="Urease metallochaperone UreE, N-terminal domain"/>
    <property type="match status" value="2"/>
</dbReference>
<keyword evidence="10" id="KW-1185">Reference proteome</keyword>
<keyword evidence="3 5" id="KW-0863">Zinc-finger</keyword>
<dbReference type="GO" id="GO:0008270">
    <property type="term" value="F:zinc ion binding"/>
    <property type="evidence" value="ECO:0007669"/>
    <property type="project" value="UniProtKB-KW"/>
</dbReference>
<dbReference type="InterPro" id="IPR001305">
    <property type="entry name" value="HSP_DnaJ_Cys-rich_dom"/>
</dbReference>
<dbReference type="PRINTS" id="PR00625">
    <property type="entry name" value="JDOMAIN"/>
</dbReference>
<dbReference type="SUPFAM" id="SSF49493">
    <property type="entry name" value="HSP40/DnaJ peptide-binding domain"/>
    <property type="match status" value="2"/>
</dbReference>
<reference evidence="9 10" key="1">
    <citation type="submission" date="2017-04" db="EMBL/GenBank/DDBJ databases">
        <authorList>
            <person name="Afonso C.L."/>
            <person name="Miller P.J."/>
            <person name="Scott M.A."/>
            <person name="Spackman E."/>
            <person name="Goraichik I."/>
            <person name="Dimitrov K.M."/>
            <person name="Suarez D.L."/>
            <person name="Swayne D.E."/>
        </authorList>
    </citation>
    <scope>NUCLEOTIDE SEQUENCE [LARGE SCALE GENOMIC DNA]</scope>
</reference>
<evidence type="ECO:0000256" key="5">
    <source>
        <dbReference type="PROSITE-ProRule" id="PRU00546"/>
    </source>
</evidence>
<evidence type="ECO:0000256" key="2">
    <source>
        <dbReference type="ARBA" id="ARBA00022737"/>
    </source>
</evidence>
<dbReference type="Pfam" id="PF00226">
    <property type="entry name" value="DnaJ"/>
    <property type="match status" value="1"/>
</dbReference>
<dbReference type="STRING" id="1789683.A0A1X7R7S4"/>
<keyword evidence="2" id="KW-0677">Repeat</keyword>
<evidence type="ECO:0000259" key="8">
    <source>
        <dbReference type="PROSITE" id="PS51188"/>
    </source>
</evidence>
<evidence type="ECO:0000313" key="10">
    <source>
        <dbReference type="Proteomes" id="UP000196158"/>
    </source>
</evidence>
<keyword evidence="4 5" id="KW-0862">Zinc</keyword>
<dbReference type="GO" id="GO:0051082">
    <property type="term" value="F:unfolded protein binding"/>
    <property type="evidence" value="ECO:0007669"/>
    <property type="project" value="InterPro"/>
</dbReference>
<dbReference type="PROSITE" id="PS50076">
    <property type="entry name" value="DNAJ_2"/>
    <property type="match status" value="1"/>
</dbReference>
<dbReference type="Gene3D" id="2.10.230.10">
    <property type="entry name" value="Heat shock protein DnaJ, cysteine-rich domain"/>
    <property type="match status" value="1"/>
</dbReference>
<dbReference type="PROSITE" id="PS51188">
    <property type="entry name" value="ZF_CR"/>
    <property type="match status" value="1"/>
</dbReference>
<protein>
    <submittedName>
        <fullName evidence="9">Similar to Saccharomyces cerevisiae YLR090W XDJ1 Putative chaperone, homolog of E. coli DnaJ, closely related to Ydj1p</fullName>
    </submittedName>
</protein>
<feature type="region of interest" description="Disordered" evidence="6">
    <location>
        <begin position="393"/>
        <end position="424"/>
    </location>
</feature>
<keyword evidence="1 5" id="KW-0479">Metal-binding</keyword>
<dbReference type="InterPro" id="IPR002939">
    <property type="entry name" value="DnaJ_C"/>
</dbReference>
<dbReference type="InterPro" id="IPR044713">
    <property type="entry name" value="DNJA1/2-like"/>
</dbReference>
<feature type="domain" description="J" evidence="7">
    <location>
        <begin position="2"/>
        <end position="77"/>
    </location>
</feature>
<dbReference type="EMBL" id="FXLY01000008">
    <property type="protein sequence ID" value="SMN21654.1"/>
    <property type="molecule type" value="Genomic_DNA"/>
</dbReference>
<evidence type="ECO:0000256" key="1">
    <source>
        <dbReference type="ARBA" id="ARBA00022723"/>
    </source>
</evidence>
<dbReference type="Proteomes" id="UP000196158">
    <property type="component" value="Unassembled WGS sequence"/>
</dbReference>
<dbReference type="Pfam" id="PF01556">
    <property type="entry name" value="DnaJ_C"/>
    <property type="match status" value="1"/>
</dbReference>
<dbReference type="OrthoDB" id="550424at2759"/>
<dbReference type="InterPro" id="IPR036410">
    <property type="entry name" value="HSP_DnaJ_Cys-rich_dom_sf"/>
</dbReference>
<evidence type="ECO:0000313" key="9">
    <source>
        <dbReference type="EMBL" id="SMN21654.1"/>
    </source>
</evidence>
<dbReference type="CDD" id="cd10719">
    <property type="entry name" value="DnaJ_zf"/>
    <property type="match status" value="1"/>
</dbReference>
<evidence type="ECO:0000256" key="6">
    <source>
        <dbReference type="SAM" id="MobiDB-lite"/>
    </source>
</evidence>
<feature type="zinc finger region" description="CR-type" evidence="5">
    <location>
        <begin position="119"/>
        <end position="215"/>
    </location>
</feature>
<dbReference type="PANTHER" id="PTHR43888">
    <property type="entry name" value="DNAJ-LIKE-2, ISOFORM A-RELATED"/>
    <property type="match status" value="1"/>
</dbReference>
<dbReference type="CDD" id="cd10747">
    <property type="entry name" value="DnaJ_C"/>
    <property type="match status" value="1"/>
</dbReference>
<sequence length="424" mass="48143">MNPYEVLEISEEATEVEIRKAYKKQALRYHPDKVIDPTEKEVNEIKFKEITHAYEILTNKDSNGLFGSTDQDYDDPEDADFRNFFTQDFNGGPPPPPPQRKNPDVLIEIELTTKELYNGKVIKFKLSKSVVCETCEGNGWRRRKNGNLYDPPLIDCSKCHGKGFTERTMRTPFGFSTVQRLACTKCSSVGKIRARPNSEKNRCKKCHGDGLVQIEDTITISVPRGYQNDDTITLAKQADQTLDGKDPGDIVFVIKEKKNSTKLERHNNNLFMFTTVTLMEAISGFRDKYLVKTYDDRTLMWSIPSGKVLRPGDIIKISGEGWPTAGNTSHTVTFGDLYVTINIEFPPDNWITEKNDLVQLQNILPGVKQSKEETIPMDAKNCEHINSFDIVHELPKEEEPQENYNARPSDAGQHQEGVPECSTQ</sequence>
<organism evidence="9 10">
    <name type="scientific">Maudiozyma saulgeensis</name>
    <dbReference type="NCBI Taxonomy" id="1789683"/>
    <lineage>
        <taxon>Eukaryota</taxon>
        <taxon>Fungi</taxon>
        <taxon>Dikarya</taxon>
        <taxon>Ascomycota</taxon>
        <taxon>Saccharomycotina</taxon>
        <taxon>Saccharomycetes</taxon>
        <taxon>Saccharomycetales</taxon>
        <taxon>Saccharomycetaceae</taxon>
        <taxon>Maudiozyma</taxon>
    </lineage>
</organism>
<dbReference type="InterPro" id="IPR036869">
    <property type="entry name" value="J_dom_sf"/>
</dbReference>
<dbReference type="GO" id="GO:0030544">
    <property type="term" value="F:Hsp70 protein binding"/>
    <property type="evidence" value="ECO:0007669"/>
    <property type="project" value="InterPro"/>
</dbReference>
<accession>A0A1X7R7S4</accession>
<evidence type="ECO:0000259" key="7">
    <source>
        <dbReference type="PROSITE" id="PS50076"/>
    </source>
</evidence>
<dbReference type="InterPro" id="IPR008971">
    <property type="entry name" value="HSP40/DnaJ_pept-bd"/>
</dbReference>
<dbReference type="Gene3D" id="1.10.287.110">
    <property type="entry name" value="DnaJ domain"/>
    <property type="match status" value="1"/>
</dbReference>
<evidence type="ECO:0000256" key="3">
    <source>
        <dbReference type="ARBA" id="ARBA00022771"/>
    </source>
</evidence>
<dbReference type="CDD" id="cd06257">
    <property type="entry name" value="DnaJ"/>
    <property type="match status" value="1"/>
</dbReference>
<feature type="domain" description="CR-type" evidence="8">
    <location>
        <begin position="119"/>
        <end position="215"/>
    </location>
</feature>
<dbReference type="Pfam" id="PF00684">
    <property type="entry name" value="DnaJ_CXXCXGXG"/>
    <property type="match status" value="1"/>
</dbReference>
<dbReference type="SUPFAM" id="SSF57938">
    <property type="entry name" value="DnaJ/Hsp40 cysteine-rich domain"/>
    <property type="match status" value="1"/>
</dbReference>
<dbReference type="SUPFAM" id="SSF46565">
    <property type="entry name" value="Chaperone J-domain"/>
    <property type="match status" value="1"/>
</dbReference>
<dbReference type="GO" id="GO:0006457">
    <property type="term" value="P:protein folding"/>
    <property type="evidence" value="ECO:0007669"/>
    <property type="project" value="InterPro"/>
</dbReference>
<dbReference type="InterPro" id="IPR001623">
    <property type="entry name" value="DnaJ_domain"/>
</dbReference>
<dbReference type="AlphaFoldDB" id="A0A1X7R7S4"/>